<comment type="caution">
    <text evidence="1">The sequence shown here is derived from an EMBL/GenBank/DDBJ whole genome shotgun (WGS) entry which is preliminary data.</text>
</comment>
<dbReference type="AlphaFoldDB" id="A0A2A6RPN8"/>
<accession>A0A2A6RPN8</accession>
<proteinExistence type="predicted"/>
<sequence length="66" mass="7477">MTTVSEIKTAITQLTLEELRELRTWYEQFEADQWDAELEADVAAGRLDSLADEAIRDFQAGTATEL</sequence>
<evidence type="ECO:0000313" key="2">
    <source>
        <dbReference type="Proteomes" id="UP000220527"/>
    </source>
</evidence>
<dbReference type="Proteomes" id="UP000220527">
    <property type="component" value="Unassembled WGS sequence"/>
</dbReference>
<gene>
    <name evidence="1" type="ORF">CJ255_00385</name>
</gene>
<keyword evidence="2" id="KW-1185">Reference proteome</keyword>
<evidence type="ECO:0000313" key="1">
    <source>
        <dbReference type="EMBL" id="PDW05084.1"/>
    </source>
</evidence>
<organism evidence="1 2">
    <name type="scientific">Candidatus Viridilinea mediisalina</name>
    <dbReference type="NCBI Taxonomy" id="2024553"/>
    <lineage>
        <taxon>Bacteria</taxon>
        <taxon>Bacillati</taxon>
        <taxon>Chloroflexota</taxon>
        <taxon>Chloroflexia</taxon>
        <taxon>Chloroflexales</taxon>
        <taxon>Chloroflexineae</taxon>
        <taxon>Oscillochloridaceae</taxon>
        <taxon>Candidatus Viridilinea</taxon>
    </lineage>
</organism>
<protein>
    <submittedName>
        <fullName evidence="1">Uncharacterized protein</fullName>
    </submittedName>
</protein>
<dbReference type="RefSeq" id="WP_097642104.1">
    <property type="nucleotide sequence ID" value="NZ_NQWI01000001.1"/>
</dbReference>
<reference evidence="2" key="1">
    <citation type="submission" date="2017-08" db="EMBL/GenBank/DDBJ databases">
        <authorList>
            <person name="Grouzdev D.S."/>
            <person name="Gaisin V.A."/>
            <person name="Rysina M.S."/>
            <person name="Gorlenko V.M."/>
        </authorList>
    </citation>
    <scope>NUCLEOTIDE SEQUENCE [LARGE SCALE GENOMIC DNA]</scope>
    <source>
        <strain evidence="2">Kir15-3F</strain>
    </source>
</reference>
<dbReference type="EMBL" id="NQWI01000001">
    <property type="protein sequence ID" value="PDW05084.1"/>
    <property type="molecule type" value="Genomic_DNA"/>
</dbReference>
<dbReference type="OrthoDB" id="9800707at2"/>
<name>A0A2A6RPN8_9CHLR</name>